<sequence length="499" mass="54460">MELEFHHGRRVAQNQIPSQAYGLRAPVSNSKPPGPPYSMDARSIPRSMSRGAANLLQLSASATISSSAAVAATTSTTPATTTTTVPAIAPIPTVTTAPAGTNNPQHPTPDIGPVGTNNDGWSARVLDELKDLLLLLSHDGQVLYASPSCSEVTGLESHMLEQSDFSRFIHEDDKPILGHELEECIKTGREIRCHFRLCRPDNSSCLLEAHGHPHLMTAGTAPSVTAESSQRQQQKTVCKGIFLVCRPYPTRGSQLLDSFLEHKIENIRLNQRIAQLKEEEEEELNSRPGQTSTTTMTSTTTTTTTRQTYVSTTQTSFAQRDTSVSGEENESSDTITTGDDADSRSFLEQVGDRLPQTEDLSHIDGIEVMTGLYYGEGERSQGLSTGVRHGRLIRCNTEQPNAGAAGSAVTAPPGDQQQQQQLQQQQQQQPPQSHTQPQPKNPTEVMDRKKRMKGEYMCTDCGTSDSPEWRKGPEGPKTLCNACGLRWAKKEKKRQDSGS</sequence>
<dbReference type="SMART" id="SM00091">
    <property type="entry name" value="PAS"/>
    <property type="match status" value="1"/>
</dbReference>
<dbReference type="InterPro" id="IPR000014">
    <property type="entry name" value="PAS"/>
</dbReference>
<dbReference type="GO" id="GO:0043565">
    <property type="term" value="F:sequence-specific DNA binding"/>
    <property type="evidence" value="ECO:0007669"/>
    <property type="project" value="InterPro"/>
</dbReference>
<evidence type="ECO:0000256" key="5">
    <source>
        <dbReference type="SAM" id="MobiDB-lite"/>
    </source>
</evidence>
<feature type="domain" description="PAS" evidence="6">
    <location>
        <begin position="124"/>
        <end position="188"/>
    </location>
</feature>
<feature type="region of interest" description="Disordered" evidence="5">
    <location>
        <begin position="1"/>
        <end position="44"/>
    </location>
</feature>
<feature type="region of interest" description="Disordered" evidence="5">
    <location>
        <begin position="278"/>
        <end position="344"/>
    </location>
</feature>
<dbReference type="Gene3D" id="3.30.450.20">
    <property type="entry name" value="PAS domain"/>
    <property type="match status" value="1"/>
</dbReference>
<evidence type="ECO:0000256" key="1">
    <source>
        <dbReference type="ARBA" id="ARBA00022723"/>
    </source>
</evidence>
<keyword evidence="8" id="KW-0675">Receptor</keyword>
<feature type="compositionally biased region" description="Low complexity" evidence="5">
    <location>
        <begin position="290"/>
        <end position="316"/>
    </location>
</feature>
<gene>
    <name evidence="8" type="ORF">AbraCBS73388_008106</name>
</gene>
<dbReference type="InterPro" id="IPR013655">
    <property type="entry name" value="PAS_fold_3"/>
</dbReference>
<dbReference type="InterPro" id="IPR051140">
    <property type="entry name" value="GATA_TF"/>
</dbReference>
<keyword evidence="3" id="KW-0862">Zinc</keyword>
<dbReference type="CDD" id="cd00202">
    <property type="entry name" value="ZnF_GATA"/>
    <property type="match status" value="1"/>
</dbReference>
<comment type="caution">
    <text evidence="8">The sequence shown here is derived from an EMBL/GenBank/DDBJ whole genome shotgun (WGS) entry which is preliminary data.</text>
</comment>
<dbReference type="SMART" id="SM00401">
    <property type="entry name" value="ZnF_GATA"/>
    <property type="match status" value="1"/>
</dbReference>
<dbReference type="SUPFAM" id="SSF55785">
    <property type="entry name" value="PYP-like sensor domain (PAS domain)"/>
    <property type="match status" value="1"/>
</dbReference>
<dbReference type="PROSITE" id="PS50112">
    <property type="entry name" value="PAS"/>
    <property type="match status" value="1"/>
</dbReference>
<dbReference type="EMBL" id="BROQ01000048">
    <property type="protein sequence ID" value="GKZ22163.1"/>
    <property type="molecule type" value="Genomic_DNA"/>
</dbReference>
<protein>
    <submittedName>
        <fullName evidence="8">Blue light receptor</fullName>
    </submittedName>
</protein>
<dbReference type="Pfam" id="PF00320">
    <property type="entry name" value="GATA"/>
    <property type="match status" value="1"/>
</dbReference>
<dbReference type="Proteomes" id="UP001143548">
    <property type="component" value="Unassembled WGS sequence"/>
</dbReference>
<organism evidence="8 9">
    <name type="scientific">Aspergillus brasiliensis</name>
    <dbReference type="NCBI Taxonomy" id="319629"/>
    <lineage>
        <taxon>Eukaryota</taxon>
        <taxon>Fungi</taxon>
        <taxon>Dikarya</taxon>
        <taxon>Ascomycota</taxon>
        <taxon>Pezizomycotina</taxon>
        <taxon>Eurotiomycetes</taxon>
        <taxon>Eurotiomycetidae</taxon>
        <taxon>Eurotiales</taxon>
        <taxon>Aspergillaceae</taxon>
        <taxon>Aspergillus</taxon>
        <taxon>Aspergillus subgen. Circumdati</taxon>
    </lineage>
</organism>
<dbReference type="InterPro" id="IPR035965">
    <property type="entry name" value="PAS-like_dom_sf"/>
</dbReference>
<dbReference type="InterPro" id="IPR013088">
    <property type="entry name" value="Znf_NHR/GATA"/>
</dbReference>
<dbReference type="PROSITE" id="PS50114">
    <property type="entry name" value="GATA_ZN_FINGER_2"/>
    <property type="match status" value="1"/>
</dbReference>
<dbReference type="PANTHER" id="PTHR45658:SF18">
    <property type="entry name" value="PROTEIN GAT2"/>
    <property type="match status" value="1"/>
</dbReference>
<evidence type="ECO:0000313" key="8">
    <source>
        <dbReference type="EMBL" id="GKZ22163.1"/>
    </source>
</evidence>
<feature type="domain" description="GATA-type" evidence="7">
    <location>
        <begin position="452"/>
        <end position="485"/>
    </location>
</feature>
<feature type="compositionally biased region" description="Polar residues" evidence="5">
    <location>
        <begin position="317"/>
        <end position="337"/>
    </location>
</feature>
<dbReference type="GO" id="GO:0008270">
    <property type="term" value="F:zinc ion binding"/>
    <property type="evidence" value="ECO:0007669"/>
    <property type="project" value="UniProtKB-KW"/>
</dbReference>
<evidence type="ECO:0000313" key="9">
    <source>
        <dbReference type="Proteomes" id="UP001143548"/>
    </source>
</evidence>
<dbReference type="PANTHER" id="PTHR45658">
    <property type="entry name" value="GATA TRANSCRIPTION FACTOR"/>
    <property type="match status" value="1"/>
</dbReference>
<dbReference type="SUPFAM" id="SSF57716">
    <property type="entry name" value="Glucocorticoid receptor-like (DNA-binding domain)"/>
    <property type="match status" value="1"/>
</dbReference>
<evidence type="ECO:0000259" key="6">
    <source>
        <dbReference type="PROSITE" id="PS50112"/>
    </source>
</evidence>
<reference evidence="8" key="1">
    <citation type="submission" date="2022-07" db="EMBL/GenBank/DDBJ databases">
        <title>Taxonomy of Aspergillus series Nigri: significant species reduction supported by multi-species coalescent approaches.</title>
        <authorList>
            <person name="Bian C."/>
            <person name="Kusuya Y."/>
            <person name="Sklenar F."/>
            <person name="D'hooge E."/>
            <person name="Yaguchi T."/>
            <person name="Takahashi H."/>
            <person name="Hubka V."/>
        </authorList>
    </citation>
    <scope>NUCLEOTIDE SEQUENCE</scope>
    <source>
        <strain evidence="8">CBS 733.88</strain>
    </source>
</reference>
<dbReference type="Pfam" id="PF08447">
    <property type="entry name" value="PAS_3"/>
    <property type="match status" value="1"/>
</dbReference>
<evidence type="ECO:0000256" key="2">
    <source>
        <dbReference type="ARBA" id="ARBA00022771"/>
    </source>
</evidence>
<evidence type="ECO:0000256" key="3">
    <source>
        <dbReference type="ARBA" id="ARBA00022833"/>
    </source>
</evidence>
<feature type="compositionally biased region" description="Low complexity" evidence="5">
    <location>
        <begin position="412"/>
        <end position="438"/>
    </location>
</feature>
<dbReference type="GO" id="GO:0006355">
    <property type="term" value="P:regulation of DNA-templated transcription"/>
    <property type="evidence" value="ECO:0007669"/>
    <property type="project" value="InterPro"/>
</dbReference>
<dbReference type="PROSITE" id="PS00344">
    <property type="entry name" value="GATA_ZN_FINGER_1"/>
    <property type="match status" value="1"/>
</dbReference>
<dbReference type="InterPro" id="IPR000679">
    <property type="entry name" value="Znf_GATA"/>
</dbReference>
<feature type="region of interest" description="Disordered" evidence="5">
    <location>
        <begin position="401"/>
        <end position="478"/>
    </location>
</feature>
<dbReference type="Gene3D" id="3.30.50.10">
    <property type="entry name" value="Erythroid Transcription Factor GATA-1, subunit A"/>
    <property type="match status" value="1"/>
</dbReference>
<keyword evidence="1" id="KW-0479">Metal-binding</keyword>
<keyword evidence="2 4" id="KW-0863">Zinc-finger</keyword>
<name>A0A9W5YTC6_9EURO</name>
<accession>A0A9W5YTC6</accession>
<dbReference type="CDD" id="cd00130">
    <property type="entry name" value="PAS"/>
    <property type="match status" value="1"/>
</dbReference>
<proteinExistence type="predicted"/>
<evidence type="ECO:0000256" key="4">
    <source>
        <dbReference type="PROSITE-ProRule" id="PRU00094"/>
    </source>
</evidence>
<evidence type="ECO:0000259" key="7">
    <source>
        <dbReference type="PROSITE" id="PS50114"/>
    </source>
</evidence>
<dbReference type="AlphaFoldDB" id="A0A9W5YTC6"/>